<dbReference type="EMBL" id="JAHUZN010000012">
    <property type="protein sequence ID" value="KAG8476256.1"/>
    <property type="molecule type" value="Genomic_DNA"/>
</dbReference>
<name>A0A8J6CMG9_9ROSI</name>
<keyword evidence="10" id="KW-1185">Reference proteome</keyword>
<evidence type="ECO:0000256" key="2">
    <source>
        <dbReference type="ARBA" id="ARBA00011738"/>
    </source>
</evidence>
<feature type="domain" description="BHLH" evidence="8">
    <location>
        <begin position="66"/>
        <end position="118"/>
    </location>
</feature>
<dbReference type="SUPFAM" id="SSF47459">
    <property type="entry name" value="HLH, helix-loop-helix DNA-binding domain"/>
    <property type="match status" value="2"/>
</dbReference>
<dbReference type="PANTHER" id="PTHR13935">
    <property type="entry name" value="ACHAETE-SCUTE TRANSCRIPTION FACTOR-RELATED"/>
    <property type="match status" value="1"/>
</dbReference>
<keyword evidence="5" id="KW-0804">Transcription</keyword>
<keyword evidence="6" id="KW-0539">Nucleus</keyword>
<dbReference type="Pfam" id="PF00010">
    <property type="entry name" value="HLH"/>
    <property type="match status" value="2"/>
</dbReference>
<dbReference type="GO" id="GO:0000981">
    <property type="term" value="F:DNA-binding transcription factor activity, RNA polymerase II-specific"/>
    <property type="evidence" value="ECO:0007669"/>
    <property type="project" value="TreeGrafter"/>
</dbReference>
<dbReference type="AlphaFoldDB" id="A0A8J6CMG9"/>
<evidence type="ECO:0000313" key="10">
    <source>
        <dbReference type="Proteomes" id="UP000701853"/>
    </source>
</evidence>
<evidence type="ECO:0000256" key="4">
    <source>
        <dbReference type="ARBA" id="ARBA00023125"/>
    </source>
</evidence>
<accession>A0A8J6CMG9</accession>
<evidence type="ECO:0000313" key="9">
    <source>
        <dbReference type="EMBL" id="KAG8476256.1"/>
    </source>
</evidence>
<gene>
    <name evidence="9" type="ORF">CXB51_033048</name>
</gene>
<dbReference type="PROSITE" id="PS50888">
    <property type="entry name" value="BHLH"/>
    <property type="match status" value="2"/>
</dbReference>
<reference evidence="9 10" key="1">
    <citation type="journal article" date="2021" name="bioRxiv">
        <title>The Gossypium anomalum genome as a resource for cotton improvement and evolutionary analysis of hybrid incompatibility.</title>
        <authorList>
            <person name="Grover C.E."/>
            <person name="Yuan D."/>
            <person name="Arick M.A."/>
            <person name="Miller E.R."/>
            <person name="Hu G."/>
            <person name="Peterson D.G."/>
            <person name="Wendel J.F."/>
            <person name="Udall J.A."/>
        </authorList>
    </citation>
    <scope>NUCLEOTIDE SEQUENCE [LARGE SCALE GENOMIC DNA]</scope>
    <source>
        <strain evidence="9">JFW-Udall</strain>
        <tissue evidence="9">Leaf</tissue>
    </source>
</reference>
<dbReference type="CDD" id="cd18914">
    <property type="entry name" value="bHLH_AtORG2_like"/>
    <property type="match status" value="2"/>
</dbReference>
<dbReference type="InterPro" id="IPR015660">
    <property type="entry name" value="MASH1/Ascl1a-like"/>
</dbReference>
<dbReference type="FunFam" id="4.10.280.10:FF:000085">
    <property type="entry name" value="Transcription factor bHLH126"/>
    <property type="match status" value="2"/>
</dbReference>
<dbReference type="PANTHER" id="PTHR13935:SF106">
    <property type="entry name" value="ACHAETE-SCUTE COMPLEX PROTEIN T5-RELATED"/>
    <property type="match status" value="1"/>
</dbReference>
<evidence type="ECO:0000256" key="5">
    <source>
        <dbReference type="ARBA" id="ARBA00023163"/>
    </source>
</evidence>
<evidence type="ECO:0000256" key="3">
    <source>
        <dbReference type="ARBA" id="ARBA00023015"/>
    </source>
</evidence>
<evidence type="ECO:0000256" key="7">
    <source>
        <dbReference type="SAM" id="Coils"/>
    </source>
</evidence>
<evidence type="ECO:0000256" key="1">
    <source>
        <dbReference type="ARBA" id="ARBA00004123"/>
    </source>
</evidence>
<feature type="coiled-coil region" evidence="7">
    <location>
        <begin position="108"/>
        <end position="135"/>
    </location>
</feature>
<sequence length="458" mass="51258">MFPLHQSDDLVYQIFSHTKQHKIPQDPITGHTVVVESNPIISNPTVKNRGRKICHMEGGAGSDKYKKQKLHREIERQRRQEMASLYASLRSLLPGEYIKGKRSMSDQMNEAVNYIKHLEKKVKDLDAKRHELKRVSDLASVGSRTKPAAASISNHCFIIRPCLIGIEIMFRCGVEDQDLSLSRVLAVLVDEGLHVVSCFSTKSEEFLFHTIQTEVNDPTSVNISRLQQKLPQYSEHCTASSYKTQNESAKAMDELFLFQFPSIPNPQNETPQDKVLDYVVPMDGSGNTHLYSSMGSGAAGNDDDDNNGEKKKLMHRDVERQRRQEMATLYASLRNLLPLEYIKGKRAISDHMNGAVMYIKYLQKRVSELSYKRDELRKVLNSTGFDHGMSSDGAVLSTAVVHQSLDGGVEVVISTGFGARALTLSRVLELLVQEGLDVVSCVSTRINGGLAHTIQSEV</sequence>
<feature type="domain" description="BHLH" evidence="8">
    <location>
        <begin position="310"/>
        <end position="362"/>
    </location>
</feature>
<comment type="subunit">
    <text evidence="2">Homodimer.</text>
</comment>
<dbReference type="InterPro" id="IPR011598">
    <property type="entry name" value="bHLH_dom"/>
</dbReference>
<comment type="caution">
    <text evidence="9">The sequence shown here is derived from an EMBL/GenBank/DDBJ whole genome shotgun (WGS) entry which is preliminary data.</text>
</comment>
<dbReference type="SMART" id="SM00353">
    <property type="entry name" value="HLH"/>
    <property type="match status" value="2"/>
</dbReference>
<keyword evidence="3" id="KW-0805">Transcription regulation</keyword>
<organism evidence="9 10">
    <name type="scientific">Gossypium anomalum</name>
    <dbReference type="NCBI Taxonomy" id="47600"/>
    <lineage>
        <taxon>Eukaryota</taxon>
        <taxon>Viridiplantae</taxon>
        <taxon>Streptophyta</taxon>
        <taxon>Embryophyta</taxon>
        <taxon>Tracheophyta</taxon>
        <taxon>Spermatophyta</taxon>
        <taxon>Magnoliopsida</taxon>
        <taxon>eudicotyledons</taxon>
        <taxon>Gunneridae</taxon>
        <taxon>Pentapetalae</taxon>
        <taxon>rosids</taxon>
        <taxon>malvids</taxon>
        <taxon>Malvales</taxon>
        <taxon>Malvaceae</taxon>
        <taxon>Malvoideae</taxon>
        <taxon>Gossypium</taxon>
    </lineage>
</organism>
<keyword evidence="7" id="KW-0175">Coiled coil</keyword>
<dbReference type="OrthoDB" id="1935281at2759"/>
<dbReference type="GO" id="GO:0000977">
    <property type="term" value="F:RNA polymerase II transcription regulatory region sequence-specific DNA binding"/>
    <property type="evidence" value="ECO:0007669"/>
    <property type="project" value="TreeGrafter"/>
</dbReference>
<proteinExistence type="predicted"/>
<evidence type="ECO:0000259" key="8">
    <source>
        <dbReference type="PROSITE" id="PS50888"/>
    </source>
</evidence>
<dbReference type="InterPro" id="IPR036638">
    <property type="entry name" value="HLH_DNA-bd_sf"/>
</dbReference>
<keyword evidence="4" id="KW-0238">DNA-binding</keyword>
<dbReference type="GO" id="GO:0046983">
    <property type="term" value="F:protein dimerization activity"/>
    <property type="evidence" value="ECO:0007669"/>
    <property type="project" value="InterPro"/>
</dbReference>
<dbReference type="Gene3D" id="4.10.280.10">
    <property type="entry name" value="Helix-loop-helix DNA-binding domain"/>
    <property type="match status" value="2"/>
</dbReference>
<dbReference type="Proteomes" id="UP000701853">
    <property type="component" value="Chromosome 12"/>
</dbReference>
<comment type="subcellular location">
    <subcellularLocation>
        <location evidence="1">Nucleus</location>
    </subcellularLocation>
</comment>
<protein>
    <recommendedName>
        <fullName evidence="8">BHLH domain-containing protein</fullName>
    </recommendedName>
</protein>
<dbReference type="GO" id="GO:0090575">
    <property type="term" value="C:RNA polymerase II transcription regulator complex"/>
    <property type="evidence" value="ECO:0007669"/>
    <property type="project" value="TreeGrafter"/>
</dbReference>
<evidence type="ECO:0000256" key="6">
    <source>
        <dbReference type="ARBA" id="ARBA00023242"/>
    </source>
</evidence>